<protein>
    <submittedName>
        <fullName evidence="1">Uncharacterized protein</fullName>
    </submittedName>
</protein>
<sequence length="44" mass="5510">MYVLNISPHTGQYKFFLENTYKILQFLKIQLKILFINHIKYHFY</sequence>
<name>A0A0E9RZ23_ANGAN</name>
<dbReference type="EMBL" id="GBXM01075064">
    <property type="protein sequence ID" value="JAH33513.1"/>
    <property type="molecule type" value="Transcribed_RNA"/>
</dbReference>
<dbReference type="AlphaFoldDB" id="A0A0E9RZ23"/>
<reference evidence="1" key="2">
    <citation type="journal article" date="2015" name="Fish Shellfish Immunol.">
        <title>Early steps in the European eel (Anguilla anguilla)-Vibrio vulnificus interaction in the gills: Role of the RtxA13 toxin.</title>
        <authorList>
            <person name="Callol A."/>
            <person name="Pajuelo D."/>
            <person name="Ebbesson L."/>
            <person name="Teles M."/>
            <person name="MacKenzie S."/>
            <person name="Amaro C."/>
        </authorList>
    </citation>
    <scope>NUCLEOTIDE SEQUENCE</scope>
</reference>
<accession>A0A0E9RZ23</accession>
<evidence type="ECO:0000313" key="1">
    <source>
        <dbReference type="EMBL" id="JAH33513.1"/>
    </source>
</evidence>
<proteinExistence type="predicted"/>
<organism evidence="1">
    <name type="scientific">Anguilla anguilla</name>
    <name type="common">European freshwater eel</name>
    <name type="synonym">Muraena anguilla</name>
    <dbReference type="NCBI Taxonomy" id="7936"/>
    <lineage>
        <taxon>Eukaryota</taxon>
        <taxon>Metazoa</taxon>
        <taxon>Chordata</taxon>
        <taxon>Craniata</taxon>
        <taxon>Vertebrata</taxon>
        <taxon>Euteleostomi</taxon>
        <taxon>Actinopterygii</taxon>
        <taxon>Neopterygii</taxon>
        <taxon>Teleostei</taxon>
        <taxon>Anguilliformes</taxon>
        <taxon>Anguillidae</taxon>
        <taxon>Anguilla</taxon>
    </lineage>
</organism>
<reference evidence="1" key="1">
    <citation type="submission" date="2014-11" db="EMBL/GenBank/DDBJ databases">
        <authorList>
            <person name="Amaro Gonzalez C."/>
        </authorList>
    </citation>
    <scope>NUCLEOTIDE SEQUENCE</scope>
</reference>